<dbReference type="InterPro" id="IPR029140">
    <property type="entry name" value="Mfa1_C"/>
</dbReference>
<evidence type="ECO:0000256" key="1">
    <source>
        <dbReference type="SAM" id="MobiDB-lite"/>
    </source>
</evidence>
<dbReference type="AlphaFoldDB" id="A0A4Y1X348"/>
<name>A0A4Y1X348_9BACT</name>
<dbReference type="Proteomes" id="UP000319374">
    <property type="component" value="Chromosome"/>
</dbReference>
<dbReference type="GO" id="GO:0009418">
    <property type="term" value="C:pilus shaft"/>
    <property type="evidence" value="ECO:0007669"/>
    <property type="project" value="InterPro"/>
</dbReference>
<sequence>MVSMLALAAVFSSCSKDGETPGQGGPGAITGDTYLSVALGGSRSARTYAANTAAGSVAESTVKSGYILTFNAQRQKLAATPLDLTKDIVLDPANQTLPGQPSGNTGNISAGEAIKVSDATKYVMIVLNPTPALEKTLKTATSFAELKDKALSDIADVVAAKDGFPMINQGVFDGTNADEGLIECSGNLFTKDNMGSSSTPQEAAKAKPVSVVVVRLVAKVGLSTPMQEVSTISSPNAIVLEDEAENAAIFLDGWLPNTTNKSYLPYSPLVYDAQNNPGKDLSIAYRQDNNYPLSPATDFDWLKNATPPSAWNTKSDPVYVIENTMSVAGQKVINTTKLVLKARFFPEDFKDTSDASKSETWFVFSSDSVGTHTELISYKDMANLLKGTASGSISADDVKMIQNLMGEIAKKASYVKTGTQEGDYDALYSDLSASATPKNPLDKIGYVAATVRDMSDLADYPGAYMQIYYKGICYYDILIKHNSNIKDKLVEGKWGVVRNNWYTLKIDKISKRGTPFIPDPTDPDIVDPSNPDENTPNEGTDAYLSVTVTVADWTTWEQGVEL</sequence>
<dbReference type="KEGG" id="ada:A5CPEGH6_15340"/>
<organism evidence="3 4">
    <name type="scientific">Alistipes dispar</name>
    <dbReference type="NCBI Taxonomy" id="2585119"/>
    <lineage>
        <taxon>Bacteria</taxon>
        <taxon>Pseudomonadati</taxon>
        <taxon>Bacteroidota</taxon>
        <taxon>Bacteroidia</taxon>
        <taxon>Bacteroidales</taxon>
        <taxon>Rikenellaceae</taxon>
        <taxon>Alistipes</taxon>
    </lineage>
</organism>
<feature type="region of interest" description="Disordered" evidence="1">
    <location>
        <begin position="514"/>
        <end position="540"/>
    </location>
</feature>
<dbReference type="InterPro" id="IPR047786">
    <property type="entry name" value="Mfa1_fim"/>
</dbReference>
<evidence type="ECO:0000259" key="2">
    <source>
        <dbReference type="Pfam" id="PF15495"/>
    </source>
</evidence>
<dbReference type="Gene3D" id="2.60.40.3690">
    <property type="match status" value="1"/>
</dbReference>
<keyword evidence="4" id="KW-1185">Reference proteome</keyword>
<proteinExistence type="predicted"/>
<reference evidence="4" key="1">
    <citation type="submission" date="2019-06" db="EMBL/GenBank/DDBJ databases">
        <title>Alistipes onderdonkii subsp. vulgaris subsp. nov., Alistipes dispar sp. nov. and Alistipes communis sp. nov., isolated from human faeces, and creation of Alistipes onderdonkii subsp. onderdonkii subsp. nov.</title>
        <authorList>
            <person name="Sakamoto M."/>
            <person name="Ikeyama N."/>
            <person name="Ogata Y."/>
            <person name="Suda W."/>
            <person name="Iino T."/>
            <person name="Hattori M."/>
            <person name="Ohkuma M."/>
        </authorList>
    </citation>
    <scope>NUCLEOTIDE SEQUENCE [LARGE SCALE GENOMIC DNA]</scope>
    <source>
        <strain evidence="4">5CPEGH6</strain>
    </source>
</reference>
<dbReference type="NCBIfam" id="NF038041">
    <property type="entry name" value="fim_Mfa1_fam"/>
    <property type="match status" value="1"/>
</dbReference>
<evidence type="ECO:0000313" key="4">
    <source>
        <dbReference type="Proteomes" id="UP000319374"/>
    </source>
</evidence>
<accession>A0A4Y1X348</accession>
<feature type="domain" description="Minor fimbrium subunit Mfa1 C-terminal" evidence="2">
    <location>
        <begin position="467"/>
        <end position="557"/>
    </location>
</feature>
<dbReference type="Pfam" id="PF15495">
    <property type="entry name" value="Fimbrillin_C"/>
    <property type="match status" value="1"/>
</dbReference>
<protein>
    <recommendedName>
        <fullName evidence="2">Minor fimbrium subunit Mfa1 C-terminal domain-containing protein</fullName>
    </recommendedName>
</protein>
<gene>
    <name evidence="3" type="ORF">A5CPEGH6_15340</name>
</gene>
<dbReference type="EMBL" id="AP019736">
    <property type="protein sequence ID" value="BBL06896.1"/>
    <property type="molecule type" value="Genomic_DNA"/>
</dbReference>
<dbReference type="Gene3D" id="2.60.40.2580">
    <property type="match status" value="1"/>
</dbReference>
<dbReference type="Gene3D" id="1.10.20.150">
    <property type="match status" value="1"/>
</dbReference>
<evidence type="ECO:0000313" key="3">
    <source>
        <dbReference type="EMBL" id="BBL06896.1"/>
    </source>
</evidence>